<keyword evidence="7" id="KW-1185">Reference proteome</keyword>
<dbReference type="EMBL" id="PGOL01002387">
    <property type="protein sequence ID" value="PKI48444.1"/>
    <property type="molecule type" value="Genomic_DNA"/>
</dbReference>
<proteinExistence type="predicted"/>
<evidence type="ECO:0000313" key="7">
    <source>
        <dbReference type="Proteomes" id="UP000233551"/>
    </source>
</evidence>
<evidence type="ECO:0000256" key="3">
    <source>
        <dbReference type="ARBA" id="ARBA00023125"/>
    </source>
</evidence>
<dbReference type="Pfam" id="PF02362">
    <property type="entry name" value="B3"/>
    <property type="match status" value="2"/>
</dbReference>
<sequence length="264" mass="29941">MGRQPSKPKKKMITRPYFFKVLIGDFSTKLRVPPAFVKNFKETLPTKVLLKSDYVGQLSWYVKMKKTKSGCYFTDGWPKIVRDLELKLGDFLVFRLVNEGTLKAVVFDRTCCEKKIHIRSKRDGGDDHKGNVMEGEDIKRRHADSPEEDGKGAAAGAPASPSSSSKKAPPRLEKPLVKHEMRCLSIPTRVANEARQWTRESAVIRGSNGRKWRVVIKLRTKGYRRLDFSTGWSSFIRDNGLSPGDTLRLDFKGGRDNLIEAEVL</sequence>
<dbReference type="AlphaFoldDB" id="A0A2I0IWT3"/>
<dbReference type="SUPFAM" id="SSF101936">
    <property type="entry name" value="DNA-binding pseudobarrel domain"/>
    <property type="match status" value="2"/>
</dbReference>
<dbReference type="PANTHER" id="PTHR31920">
    <property type="entry name" value="B3 DOMAIN-CONTAINING"/>
    <property type="match status" value="1"/>
</dbReference>
<dbReference type="CDD" id="cd10017">
    <property type="entry name" value="B3_DNA"/>
    <property type="match status" value="1"/>
</dbReference>
<organism evidence="6 7">
    <name type="scientific">Punica granatum</name>
    <name type="common">Pomegranate</name>
    <dbReference type="NCBI Taxonomy" id="22663"/>
    <lineage>
        <taxon>Eukaryota</taxon>
        <taxon>Viridiplantae</taxon>
        <taxon>Streptophyta</taxon>
        <taxon>Embryophyta</taxon>
        <taxon>Tracheophyta</taxon>
        <taxon>Spermatophyta</taxon>
        <taxon>Magnoliopsida</taxon>
        <taxon>eudicotyledons</taxon>
        <taxon>Gunneridae</taxon>
        <taxon>Pentapetalae</taxon>
        <taxon>rosids</taxon>
        <taxon>malvids</taxon>
        <taxon>Myrtales</taxon>
        <taxon>Lythraceae</taxon>
        <taxon>Punica</taxon>
    </lineage>
</organism>
<dbReference type="OrthoDB" id="635132at2759"/>
<evidence type="ECO:0000313" key="6">
    <source>
        <dbReference type="EMBL" id="PKI48444.1"/>
    </source>
</evidence>
<keyword evidence="3" id="KW-0238">DNA-binding</keyword>
<keyword evidence="5" id="KW-0539">Nucleus</keyword>
<gene>
    <name evidence="6" type="ORF">CRG98_031170</name>
</gene>
<evidence type="ECO:0000256" key="2">
    <source>
        <dbReference type="ARBA" id="ARBA00023015"/>
    </source>
</evidence>
<dbReference type="GO" id="GO:0005634">
    <property type="term" value="C:nucleus"/>
    <property type="evidence" value="ECO:0007669"/>
    <property type="project" value="UniProtKB-SubCell"/>
</dbReference>
<keyword evidence="2" id="KW-0805">Transcription regulation</keyword>
<evidence type="ECO:0000256" key="1">
    <source>
        <dbReference type="ARBA" id="ARBA00004123"/>
    </source>
</evidence>
<dbReference type="STRING" id="22663.A0A2I0IWT3"/>
<dbReference type="PROSITE" id="PS50863">
    <property type="entry name" value="B3"/>
    <property type="match status" value="2"/>
</dbReference>
<name>A0A2I0IWT3_PUNGR</name>
<comment type="caution">
    <text evidence="6">The sequence shown here is derived from an EMBL/GenBank/DDBJ whole genome shotgun (WGS) entry which is preliminary data.</text>
</comment>
<accession>A0A2I0IWT3</accession>
<dbReference type="InterPro" id="IPR003340">
    <property type="entry name" value="B3_DNA-bd"/>
</dbReference>
<dbReference type="InterPro" id="IPR015300">
    <property type="entry name" value="DNA-bd_pseudobarrel_sf"/>
</dbReference>
<dbReference type="SMART" id="SM01019">
    <property type="entry name" value="B3"/>
    <property type="match status" value="2"/>
</dbReference>
<keyword evidence="4" id="KW-0804">Transcription</keyword>
<reference evidence="6 7" key="1">
    <citation type="submission" date="2017-11" db="EMBL/GenBank/DDBJ databases">
        <title>De-novo sequencing of pomegranate (Punica granatum L.) genome.</title>
        <authorList>
            <person name="Akparov Z."/>
            <person name="Amiraslanov A."/>
            <person name="Hajiyeva S."/>
            <person name="Abbasov M."/>
            <person name="Kaur K."/>
            <person name="Hamwieh A."/>
            <person name="Solovyev V."/>
            <person name="Salamov A."/>
            <person name="Braich B."/>
            <person name="Kosarev P."/>
            <person name="Mahmoud A."/>
            <person name="Hajiyev E."/>
            <person name="Babayeva S."/>
            <person name="Izzatullayeva V."/>
            <person name="Mammadov A."/>
            <person name="Mammadov A."/>
            <person name="Sharifova S."/>
            <person name="Ojaghi J."/>
            <person name="Eynullazada K."/>
            <person name="Bayramov B."/>
            <person name="Abdulazimova A."/>
            <person name="Shahmuradov I."/>
        </authorList>
    </citation>
    <scope>NUCLEOTIDE SEQUENCE [LARGE SCALE GENOMIC DNA]</scope>
    <source>
        <strain evidence="7">cv. AG2017</strain>
        <tissue evidence="6">Leaf</tissue>
    </source>
</reference>
<dbReference type="GO" id="GO:0003677">
    <property type="term" value="F:DNA binding"/>
    <property type="evidence" value="ECO:0007669"/>
    <property type="project" value="UniProtKB-KW"/>
</dbReference>
<dbReference type="GeneID" id="116200332"/>
<dbReference type="Proteomes" id="UP000233551">
    <property type="component" value="Unassembled WGS sequence"/>
</dbReference>
<dbReference type="PANTHER" id="PTHR31920:SF132">
    <property type="entry name" value="TF-B3 DOMAIN-CONTAINING PROTEIN"/>
    <property type="match status" value="1"/>
</dbReference>
<protein>
    <submittedName>
        <fullName evidence="6">Uncharacterized protein</fullName>
    </submittedName>
</protein>
<evidence type="ECO:0000256" key="5">
    <source>
        <dbReference type="ARBA" id="ARBA00023242"/>
    </source>
</evidence>
<dbReference type="InterPro" id="IPR050655">
    <property type="entry name" value="Plant_B3_domain"/>
</dbReference>
<comment type="subcellular location">
    <subcellularLocation>
        <location evidence="1">Nucleus</location>
    </subcellularLocation>
</comment>
<evidence type="ECO:0000256" key="4">
    <source>
        <dbReference type="ARBA" id="ARBA00023163"/>
    </source>
</evidence>
<dbReference type="Gene3D" id="2.40.330.10">
    <property type="entry name" value="DNA-binding pseudobarrel domain"/>
    <property type="match status" value="2"/>
</dbReference>